<dbReference type="InterPro" id="IPR032836">
    <property type="entry name" value="DsrE2-like"/>
</dbReference>
<dbReference type="Pfam" id="PF13686">
    <property type="entry name" value="DrsE_2"/>
    <property type="match status" value="1"/>
</dbReference>
<organism evidence="1">
    <name type="scientific">bioreactor metagenome</name>
    <dbReference type="NCBI Taxonomy" id="1076179"/>
    <lineage>
        <taxon>unclassified sequences</taxon>
        <taxon>metagenomes</taxon>
        <taxon>ecological metagenomes</taxon>
    </lineage>
</organism>
<dbReference type="SUPFAM" id="SSF75169">
    <property type="entry name" value="DsrEFH-like"/>
    <property type="match status" value="1"/>
</dbReference>
<comment type="caution">
    <text evidence="1">The sequence shown here is derived from an EMBL/GenBank/DDBJ whole genome shotgun (WGS) entry which is preliminary data.</text>
</comment>
<protein>
    <submittedName>
        <fullName evidence="1">Sulfur carrier protein DsrE2</fullName>
    </submittedName>
</protein>
<accession>A0A644ZDF1</accession>
<proteinExistence type="predicted"/>
<dbReference type="InterPro" id="IPR027396">
    <property type="entry name" value="DsrEFH-like"/>
</dbReference>
<evidence type="ECO:0000313" key="1">
    <source>
        <dbReference type="EMBL" id="MPM37921.1"/>
    </source>
</evidence>
<gene>
    <name evidence="1" type="primary">dsrE2_2</name>
    <name evidence="1" type="ORF">SDC9_84542</name>
</gene>
<dbReference type="PANTHER" id="PTHR34655:SF2">
    <property type="entry name" value="PEROXIREDOXIN FAMILY PROTEIN"/>
    <property type="match status" value="1"/>
</dbReference>
<dbReference type="PANTHER" id="PTHR34655">
    <property type="entry name" value="CONSERVED WITHIN P. AEROPHILUM"/>
    <property type="match status" value="1"/>
</dbReference>
<dbReference type="Gene3D" id="3.40.1260.10">
    <property type="entry name" value="DsrEFH-like"/>
    <property type="match status" value="1"/>
</dbReference>
<reference evidence="1" key="1">
    <citation type="submission" date="2019-08" db="EMBL/GenBank/DDBJ databases">
        <authorList>
            <person name="Kucharzyk K."/>
            <person name="Murdoch R.W."/>
            <person name="Higgins S."/>
            <person name="Loffler F."/>
        </authorList>
    </citation>
    <scope>NUCLEOTIDE SEQUENCE</scope>
</reference>
<sequence>MADKPRKLSIIASKGSLDMAYPPLILANAARMSGVEVDIFFTFWGLDIITKKKMDHLNVAVVGNPSMHPSFHIPTLVGVIPGMSAMASWMMRKEIAKLDFPPVGEFVQLVMDAGCNLYGCKMSMDMMKLTEKDLVDGAKVLGAMEFIELSEGAQLLFV</sequence>
<dbReference type="EMBL" id="VSSQ01008112">
    <property type="protein sequence ID" value="MPM37921.1"/>
    <property type="molecule type" value="Genomic_DNA"/>
</dbReference>
<dbReference type="AlphaFoldDB" id="A0A644ZDF1"/>
<name>A0A644ZDF1_9ZZZZ</name>